<keyword evidence="3 10" id="KW-0479">Metal-binding</keyword>
<comment type="pathway">
    <text evidence="1 10">Purine metabolism; 7-cyano-7-deazaguanine biosynthesis.</text>
</comment>
<dbReference type="GO" id="GO:0008616">
    <property type="term" value="P:tRNA queuosine(34) biosynthetic process"/>
    <property type="evidence" value="ECO:0007669"/>
    <property type="project" value="UniProtKB-UniRule"/>
</dbReference>
<dbReference type="EC" id="6.3.4.20" evidence="8 10"/>
<dbReference type="InterPro" id="IPR014729">
    <property type="entry name" value="Rossmann-like_a/b/a_fold"/>
</dbReference>
<gene>
    <name evidence="10 12" type="primary">queC</name>
    <name evidence="12" type="ORF">COOX1_0889</name>
</gene>
<feature type="binding site" evidence="10">
    <location>
        <position position="242"/>
    </location>
    <ligand>
        <name>Zn(2+)</name>
        <dbReference type="ChEBI" id="CHEBI:29105"/>
    </ligand>
</feature>
<proteinExistence type="inferred from homology"/>
<dbReference type="HAMAP" id="MF_01633">
    <property type="entry name" value="QueC"/>
    <property type="match status" value="1"/>
</dbReference>
<feature type="binding site" evidence="10">
    <location>
        <position position="234"/>
    </location>
    <ligand>
        <name>Zn(2+)</name>
        <dbReference type="ChEBI" id="CHEBI:29105"/>
    </ligand>
</feature>
<dbReference type="Gene3D" id="3.40.50.620">
    <property type="entry name" value="HUPs"/>
    <property type="match status" value="1"/>
</dbReference>
<comment type="catalytic activity">
    <reaction evidence="9 10">
        <text>7-carboxy-7-carbaguanine + NH4(+) + 2 ATP = 7-cyano-7-carbaguanine + 2 AMP + 2 diphosphate + 2 H(+)</text>
        <dbReference type="Rhea" id="RHEA:27982"/>
        <dbReference type="ChEBI" id="CHEBI:15378"/>
        <dbReference type="ChEBI" id="CHEBI:28938"/>
        <dbReference type="ChEBI" id="CHEBI:30616"/>
        <dbReference type="ChEBI" id="CHEBI:33019"/>
        <dbReference type="ChEBI" id="CHEBI:45075"/>
        <dbReference type="ChEBI" id="CHEBI:61036"/>
        <dbReference type="ChEBI" id="CHEBI:456215"/>
        <dbReference type="EC" id="6.3.4.20"/>
    </reaction>
</comment>
<evidence type="ECO:0000256" key="2">
    <source>
        <dbReference type="ARBA" id="ARBA00022598"/>
    </source>
</evidence>
<dbReference type="GO" id="GO:0008270">
    <property type="term" value="F:zinc ion binding"/>
    <property type="evidence" value="ECO:0007669"/>
    <property type="project" value="UniProtKB-UniRule"/>
</dbReference>
<dbReference type="Proteomes" id="UP000502196">
    <property type="component" value="Chromosome"/>
</dbReference>
<dbReference type="NCBIfam" id="TIGR00364">
    <property type="entry name" value="7-cyano-7-deazaguanine synthase QueC"/>
    <property type="match status" value="1"/>
</dbReference>
<keyword evidence="4 10" id="KW-0547">Nucleotide-binding</keyword>
<feature type="binding site" evidence="10">
    <location>
        <position position="248"/>
    </location>
    <ligand>
        <name>Zn(2+)</name>
        <dbReference type="ChEBI" id="CHEBI:29105"/>
    </ligand>
</feature>
<dbReference type="UniPathway" id="UPA00391"/>
<name>A0A6F9E545_9BACL</name>
<dbReference type="PIRSF" id="PIRSF006293">
    <property type="entry name" value="ExsB"/>
    <property type="match status" value="1"/>
</dbReference>
<sequence>MGEKEGETRPATSRPAFSPEVEPQSPSWAPWQGPTNLGLEHRAPRAVVILSGGLDSTTCMAIADHEGYELYPITFSYGQKHALELESAKQVAAHYRVGDRHRVVDLGNFIRGSSLTDPDQSIPVGRSLEEIGTGVPSTYVPGRNTVFLSLALSFAERIDARAIFIGVNALDYSGYPDCRPEFLQAFQRVIDTGTVAGTEGAGIRLKAPLVHLTKAEIIRWGSQLGAPYALTHSCYQGTVPACGVCDSCRLRIQGFREAGLVDPIPYAVPIAWQAGRPN</sequence>
<feature type="region of interest" description="Disordered" evidence="11">
    <location>
        <begin position="1"/>
        <end position="36"/>
    </location>
</feature>
<comment type="similarity">
    <text evidence="7 10">Belongs to the QueC family.</text>
</comment>
<keyword evidence="6 10" id="KW-0067">ATP-binding</keyword>
<keyword evidence="5 10" id="KW-0862">Zinc</keyword>
<feature type="binding site" evidence="10">
    <location>
        <begin position="50"/>
        <end position="60"/>
    </location>
    <ligand>
        <name>ATP</name>
        <dbReference type="ChEBI" id="CHEBI:30616"/>
    </ligand>
</feature>
<dbReference type="EMBL" id="LR792683">
    <property type="protein sequence ID" value="CAB3391393.1"/>
    <property type="molecule type" value="Genomic_DNA"/>
</dbReference>
<evidence type="ECO:0000313" key="12">
    <source>
        <dbReference type="EMBL" id="CAB3391393.1"/>
    </source>
</evidence>
<dbReference type="InterPro" id="IPR018317">
    <property type="entry name" value="QueC"/>
</dbReference>
<dbReference type="CDD" id="cd01995">
    <property type="entry name" value="QueC-like"/>
    <property type="match status" value="1"/>
</dbReference>
<evidence type="ECO:0000313" key="13">
    <source>
        <dbReference type="Proteomes" id="UP000502196"/>
    </source>
</evidence>
<reference evidence="12 13" key="1">
    <citation type="submission" date="2020-04" db="EMBL/GenBank/DDBJ databases">
        <authorList>
            <person name="Hogendoorn C."/>
        </authorList>
    </citation>
    <scope>NUCLEOTIDE SEQUENCE [LARGE SCALE GENOMIC DNA]</scope>
    <source>
        <strain evidence="12">COOX1</strain>
    </source>
</reference>
<evidence type="ECO:0000256" key="1">
    <source>
        <dbReference type="ARBA" id="ARBA00005061"/>
    </source>
</evidence>
<dbReference type="AlphaFoldDB" id="A0A6F9E545"/>
<dbReference type="SUPFAM" id="SSF52402">
    <property type="entry name" value="Adenine nucleotide alpha hydrolases-like"/>
    <property type="match status" value="1"/>
</dbReference>
<comment type="function">
    <text evidence="10">Catalyzes the ATP-dependent conversion of 7-carboxy-7-deazaguanine (CDG) to 7-cyano-7-deazaguanine (preQ(0)).</text>
</comment>
<evidence type="ECO:0000256" key="4">
    <source>
        <dbReference type="ARBA" id="ARBA00022741"/>
    </source>
</evidence>
<organism evidence="12 13">
    <name type="scientific">Kyrpidia spormannii</name>
    <dbReference type="NCBI Taxonomy" id="2055160"/>
    <lineage>
        <taxon>Bacteria</taxon>
        <taxon>Bacillati</taxon>
        <taxon>Bacillota</taxon>
        <taxon>Bacilli</taxon>
        <taxon>Bacillales</taxon>
        <taxon>Alicyclobacillaceae</taxon>
        <taxon>Kyrpidia</taxon>
    </lineage>
</organism>
<dbReference type="PANTHER" id="PTHR42914">
    <property type="entry name" value="7-CYANO-7-DEAZAGUANINE SYNTHASE"/>
    <property type="match status" value="1"/>
</dbReference>
<evidence type="ECO:0000256" key="3">
    <source>
        <dbReference type="ARBA" id="ARBA00022723"/>
    </source>
</evidence>
<evidence type="ECO:0000256" key="9">
    <source>
        <dbReference type="ARBA" id="ARBA00047890"/>
    </source>
</evidence>
<feature type="binding site" evidence="10">
    <location>
        <position position="245"/>
    </location>
    <ligand>
        <name>Zn(2+)</name>
        <dbReference type="ChEBI" id="CHEBI:29105"/>
    </ligand>
</feature>
<keyword evidence="2 10" id="KW-0436">Ligase</keyword>
<evidence type="ECO:0000256" key="10">
    <source>
        <dbReference type="HAMAP-Rule" id="MF_01633"/>
    </source>
</evidence>
<evidence type="ECO:0000256" key="11">
    <source>
        <dbReference type="SAM" id="MobiDB-lite"/>
    </source>
</evidence>
<comment type="cofactor">
    <cofactor evidence="10">
        <name>Zn(2+)</name>
        <dbReference type="ChEBI" id="CHEBI:29105"/>
    </cofactor>
    <text evidence="10">Binds 1 zinc ion per subunit.</text>
</comment>
<dbReference type="PANTHER" id="PTHR42914:SF1">
    <property type="entry name" value="7-CYANO-7-DEAZAGUANINE SYNTHASE"/>
    <property type="match status" value="1"/>
</dbReference>
<keyword evidence="10" id="KW-0671">Queuosine biosynthesis</keyword>
<dbReference type="GO" id="GO:0005524">
    <property type="term" value="F:ATP binding"/>
    <property type="evidence" value="ECO:0007669"/>
    <property type="project" value="UniProtKB-UniRule"/>
</dbReference>
<accession>A0A6F9E545</accession>
<evidence type="ECO:0000256" key="6">
    <source>
        <dbReference type="ARBA" id="ARBA00022840"/>
    </source>
</evidence>
<dbReference type="Pfam" id="PF06508">
    <property type="entry name" value="QueC"/>
    <property type="match status" value="1"/>
</dbReference>
<evidence type="ECO:0000256" key="7">
    <source>
        <dbReference type="ARBA" id="ARBA00037993"/>
    </source>
</evidence>
<dbReference type="GO" id="GO:0016879">
    <property type="term" value="F:ligase activity, forming carbon-nitrogen bonds"/>
    <property type="evidence" value="ECO:0007669"/>
    <property type="project" value="UniProtKB-UniRule"/>
</dbReference>
<comment type="subunit">
    <text evidence="10">Homodimer.</text>
</comment>
<evidence type="ECO:0000256" key="8">
    <source>
        <dbReference type="ARBA" id="ARBA00039149"/>
    </source>
</evidence>
<evidence type="ECO:0000256" key="5">
    <source>
        <dbReference type="ARBA" id="ARBA00022833"/>
    </source>
</evidence>
<protein>
    <recommendedName>
        <fullName evidence="8 10">7-cyano-7-deazaguanine synthase</fullName>
        <ecNumber evidence="8 10">6.3.4.20</ecNumber>
    </recommendedName>
    <alternativeName>
        <fullName evidence="10">7-cyano-7-carbaguanine synthase</fullName>
    </alternativeName>
    <alternativeName>
        <fullName evidence="10">PreQ(0) synthase</fullName>
    </alternativeName>
    <alternativeName>
        <fullName evidence="10">Queuosine biosynthesis protein QueC</fullName>
    </alternativeName>
</protein>